<protein>
    <recommendedName>
        <fullName evidence="4">DNA methylase N-4/N-6 domain-containing protein</fullName>
    </recommendedName>
</protein>
<dbReference type="GO" id="GO:0003677">
    <property type="term" value="F:DNA binding"/>
    <property type="evidence" value="ECO:0007669"/>
    <property type="project" value="InterPro"/>
</dbReference>
<evidence type="ECO:0000259" key="4">
    <source>
        <dbReference type="Pfam" id="PF01555"/>
    </source>
</evidence>
<dbReference type="InterPro" id="IPR002941">
    <property type="entry name" value="DNA_methylase_N4/N6"/>
</dbReference>
<dbReference type="AlphaFoldDB" id="X0V3K9"/>
<feature type="non-terminal residue" evidence="5">
    <location>
        <position position="269"/>
    </location>
</feature>
<dbReference type="EMBL" id="BARS01023571">
    <property type="protein sequence ID" value="GAG12729.1"/>
    <property type="molecule type" value="Genomic_DNA"/>
</dbReference>
<dbReference type="Gene3D" id="3.40.50.150">
    <property type="entry name" value="Vaccinia Virus protein VP39"/>
    <property type="match status" value="1"/>
</dbReference>
<comment type="similarity">
    <text evidence="1">Belongs to the N(4)/N(6)-methyltransferase family.</text>
</comment>
<sequence length="269" mass="30433">TEAEVVVVDLPLEQEKAFNIALNKVQGDWDKHKLALLLDELTKAPEFDVGLTGFETDEISDILDRALNADSPQTREEIFDVEEALDTENPAVTQSGELIELGSHRLLCGDSSKPSALRKLIGDNKVHLLFTDPPYNCSYSSGNRPQPKKARPKQSRQWKRICSDNLNQDEYIEWIGTVLGNVSKFLAAGAPIYIWNGHRQFGPMHQLLESIGIKVSCVITWAKESFGIGYGDYNQQTEFCLYGWLENKDAHRWYGPTNESTLWQVHRDP</sequence>
<dbReference type="Pfam" id="PF01555">
    <property type="entry name" value="N6_N4_Mtase"/>
    <property type="match status" value="1"/>
</dbReference>
<gene>
    <name evidence="5" type="ORF">S01H1_37516</name>
</gene>
<name>X0V3K9_9ZZZZ</name>
<feature type="domain" description="DNA methylase N-4/N-6" evidence="4">
    <location>
        <begin position="126"/>
        <end position="241"/>
    </location>
</feature>
<evidence type="ECO:0000256" key="2">
    <source>
        <dbReference type="ARBA" id="ARBA00022603"/>
    </source>
</evidence>
<reference evidence="5" key="1">
    <citation type="journal article" date="2014" name="Front. Microbiol.">
        <title>High frequency of phylogenetically diverse reductive dehalogenase-homologous genes in deep subseafloor sedimentary metagenomes.</title>
        <authorList>
            <person name="Kawai M."/>
            <person name="Futagami T."/>
            <person name="Toyoda A."/>
            <person name="Takaki Y."/>
            <person name="Nishi S."/>
            <person name="Hori S."/>
            <person name="Arai W."/>
            <person name="Tsubouchi T."/>
            <person name="Morono Y."/>
            <person name="Uchiyama I."/>
            <person name="Ito T."/>
            <person name="Fujiyama A."/>
            <person name="Inagaki F."/>
            <person name="Takami H."/>
        </authorList>
    </citation>
    <scope>NUCLEOTIDE SEQUENCE</scope>
    <source>
        <strain evidence="5">Expedition CK06-06</strain>
    </source>
</reference>
<dbReference type="GO" id="GO:0032259">
    <property type="term" value="P:methylation"/>
    <property type="evidence" value="ECO:0007669"/>
    <property type="project" value="UniProtKB-KW"/>
</dbReference>
<dbReference type="SUPFAM" id="SSF53335">
    <property type="entry name" value="S-adenosyl-L-methionine-dependent methyltransferases"/>
    <property type="match status" value="1"/>
</dbReference>
<dbReference type="PROSITE" id="PS00092">
    <property type="entry name" value="N6_MTASE"/>
    <property type="match status" value="1"/>
</dbReference>
<organism evidence="5">
    <name type="scientific">marine sediment metagenome</name>
    <dbReference type="NCBI Taxonomy" id="412755"/>
    <lineage>
        <taxon>unclassified sequences</taxon>
        <taxon>metagenomes</taxon>
        <taxon>ecological metagenomes</taxon>
    </lineage>
</organism>
<accession>X0V3K9</accession>
<keyword evidence="2" id="KW-0489">Methyltransferase</keyword>
<dbReference type="InterPro" id="IPR029063">
    <property type="entry name" value="SAM-dependent_MTases_sf"/>
</dbReference>
<feature type="non-terminal residue" evidence="5">
    <location>
        <position position="1"/>
    </location>
</feature>
<evidence type="ECO:0000313" key="5">
    <source>
        <dbReference type="EMBL" id="GAG12729.1"/>
    </source>
</evidence>
<dbReference type="InterPro" id="IPR002052">
    <property type="entry name" value="DNA_methylase_N6_adenine_CS"/>
</dbReference>
<keyword evidence="3" id="KW-0808">Transferase</keyword>
<evidence type="ECO:0000256" key="3">
    <source>
        <dbReference type="ARBA" id="ARBA00022679"/>
    </source>
</evidence>
<evidence type="ECO:0000256" key="1">
    <source>
        <dbReference type="ARBA" id="ARBA00006594"/>
    </source>
</evidence>
<comment type="caution">
    <text evidence="5">The sequence shown here is derived from an EMBL/GenBank/DDBJ whole genome shotgun (WGS) entry which is preliminary data.</text>
</comment>
<proteinExistence type="inferred from homology"/>
<dbReference type="GO" id="GO:0008170">
    <property type="term" value="F:N-methyltransferase activity"/>
    <property type="evidence" value="ECO:0007669"/>
    <property type="project" value="InterPro"/>
</dbReference>